<comment type="caution">
    <text evidence="2">The sequence shown here is derived from an EMBL/GenBank/DDBJ whole genome shotgun (WGS) entry which is preliminary data.</text>
</comment>
<accession>A0A8J2J5V4</accession>
<evidence type="ECO:0000256" key="1">
    <source>
        <dbReference type="SAM" id="MobiDB-lite"/>
    </source>
</evidence>
<name>A0A8J2J5V4_9HEXA</name>
<dbReference type="EMBL" id="CAJVCH010006090">
    <property type="protein sequence ID" value="CAG7659268.1"/>
    <property type="molecule type" value="Genomic_DNA"/>
</dbReference>
<organism evidence="2 3">
    <name type="scientific">Allacma fusca</name>
    <dbReference type="NCBI Taxonomy" id="39272"/>
    <lineage>
        <taxon>Eukaryota</taxon>
        <taxon>Metazoa</taxon>
        <taxon>Ecdysozoa</taxon>
        <taxon>Arthropoda</taxon>
        <taxon>Hexapoda</taxon>
        <taxon>Collembola</taxon>
        <taxon>Symphypleona</taxon>
        <taxon>Sminthuridae</taxon>
        <taxon>Allacma</taxon>
    </lineage>
</organism>
<feature type="region of interest" description="Disordered" evidence="1">
    <location>
        <begin position="1"/>
        <end position="25"/>
    </location>
</feature>
<gene>
    <name evidence="2" type="ORF">AFUS01_LOCUS1097</name>
</gene>
<sequence length="98" mass="10853">MRVEEEEGKEKGRSSVTTEKRAGKLLDEKNGIGRSGWCGTDNEWNGKLRVIGPSTSPRQVQVKTFLRVPGNLLPAVYISGHEGVKEFNLDCVLGNLHF</sequence>
<protein>
    <submittedName>
        <fullName evidence="2">Uncharacterized protein</fullName>
    </submittedName>
</protein>
<dbReference type="Proteomes" id="UP000708208">
    <property type="component" value="Unassembled WGS sequence"/>
</dbReference>
<keyword evidence="3" id="KW-1185">Reference proteome</keyword>
<proteinExistence type="predicted"/>
<dbReference type="AlphaFoldDB" id="A0A8J2J5V4"/>
<evidence type="ECO:0000313" key="3">
    <source>
        <dbReference type="Proteomes" id="UP000708208"/>
    </source>
</evidence>
<evidence type="ECO:0000313" key="2">
    <source>
        <dbReference type="EMBL" id="CAG7659268.1"/>
    </source>
</evidence>
<reference evidence="2" key="1">
    <citation type="submission" date="2021-06" db="EMBL/GenBank/DDBJ databases">
        <authorList>
            <person name="Hodson N. C."/>
            <person name="Mongue J. A."/>
            <person name="Jaron S. K."/>
        </authorList>
    </citation>
    <scope>NUCLEOTIDE SEQUENCE</scope>
</reference>